<dbReference type="OrthoDB" id="3777854at2"/>
<dbReference type="EMBL" id="JZDQ02000043">
    <property type="protein sequence ID" value="OIJ24252.1"/>
    <property type="molecule type" value="Genomic_DNA"/>
</dbReference>
<sequence length="229" mass="23989">MVKKPKFPIKELIKAGPAAPQVLVGHLVATQGPEIAEKVAADRAEPGFDPEAYVDELIRRHRWFARAQGAGGGAMIAVAEVPAVIGGPAAVVAAAGTAILGDLVALAWIEQRLVMHIAAAYGHDLEDPARIDEFLRLAGVELLFGGGGGAAGAAGSRFGVRAASRWAASKTVEATKGMAQLVGARVARRVVLRGIPVLNIPLGVVLSDVATKRLGRRAREFYRTRPRSS</sequence>
<evidence type="ECO:0008006" key="3">
    <source>
        <dbReference type="Google" id="ProtNLM"/>
    </source>
</evidence>
<dbReference type="Proteomes" id="UP000033772">
    <property type="component" value="Unassembled WGS sequence"/>
</dbReference>
<dbReference type="STRING" id="1844.UG56_023925"/>
<protein>
    <recommendedName>
        <fullName evidence="3">EcsC family protein</fullName>
    </recommendedName>
</protein>
<reference evidence="1" key="1">
    <citation type="submission" date="2016-10" db="EMBL/GenBank/DDBJ databases">
        <title>Draft Genome Sequence of Nocardioides luteus Strain BAFB, an Alkane-Degrading Bacterium Isolated from JP-7 Polluted Soil.</title>
        <authorList>
            <person name="Brown L."/>
            <person name="Ruiz O.N."/>
            <person name="Gunasekera T."/>
        </authorList>
    </citation>
    <scope>NUCLEOTIDE SEQUENCE [LARGE SCALE GENOMIC DNA]</scope>
    <source>
        <strain evidence="1">BAFB</strain>
    </source>
</reference>
<name>A0A1J4MY23_9ACTN</name>
<evidence type="ECO:0000313" key="2">
    <source>
        <dbReference type="Proteomes" id="UP000033772"/>
    </source>
</evidence>
<dbReference type="AlphaFoldDB" id="A0A1J4MY23"/>
<proteinExistence type="predicted"/>
<gene>
    <name evidence="1" type="ORF">UG56_023925</name>
</gene>
<keyword evidence="2" id="KW-1185">Reference proteome</keyword>
<evidence type="ECO:0000313" key="1">
    <source>
        <dbReference type="EMBL" id="OIJ24252.1"/>
    </source>
</evidence>
<comment type="caution">
    <text evidence="1">The sequence shown here is derived from an EMBL/GenBank/DDBJ whole genome shotgun (WGS) entry which is preliminary data.</text>
</comment>
<dbReference type="RefSeq" id="WP_071327291.1">
    <property type="nucleotide sequence ID" value="NZ_JZDQ02000043.1"/>
</dbReference>
<organism evidence="1 2">
    <name type="scientific">Nocardioides luteus</name>
    <dbReference type="NCBI Taxonomy" id="1844"/>
    <lineage>
        <taxon>Bacteria</taxon>
        <taxon>Bacillati</taxon>
        <taxon>Actinomycetota</taxon>
        <taxon>Actinomycetes</taxon>
        <taxon>Propionibacteriales</taxon>
        <taxon>Nocardioidaceae</taxon>
        <taxon>Nocardioides</taxon>
    </lineage>
</organism>
<accession>A0A1J4MY23</accession>